<comment type="caution">
    <text evidence="1">The sequence shown here is derived from an EMBL/GenBank/DDBJ whole genome shotgun (WGS) entry which is preliminary data.</text>
</comment>
<sequence length="103" mass="12324">MNYVFLRYVFLRDCDIMMRRKEETKFGRKPKKTSIGVKIPQACLNCAWKEYKTTNAKIKCNNKDAEVLQENGEWMCYSFTTYVPRNKKKRKEKRGVKKSEGNR</sequence>
<protein>
    <submittedName>
        <fullName evidence="1">Uncharacterized protein</fullName>
    </submittedName>
</protein>
<accession>X1BBF8</accession>
<name>X1BBF8_9ZZZZ</name>
<reference evidence="1" key="1">
    <citation type="journal article" date="2014" name="Front. Microbiol.">
        <title>High frequency of phylogenetically diverse reductive dehalogenase-homologous genes in deep subseafloor sedimentary metagenomes.</title>
        <authorList>
            <person name="Kawai M."/>
            <person name="Futagami T."/>
            <person name="Toyoda A."/>
            <person name="Takaki Y."/>
            <person name="Nishi S."/>
            <person name="Hori S."/>
            <person name="Arai W."/>
            <person name="Tsubouchi T."/>
            <person name="Morono Y."/>
            <person name="Uchiyama I."/>
            <person name="Ito T."/>
            <person name="Fujiyama A."/>
            <person name="Inagaki F."/>
            <person name="Takami H."/>
        </authorList>
    </citation>
    <scope>NUCLEOTIDE SEQUENCE</scope>
    <source>
        <strain evidence="1">Expedition CK06-06</strain>
    </source>
</reference>
<proteinExistence type="predicted"/>
<dbReference type="EMBL" id="BART01010922">
    <property type="protein sequence ID" value="GAG78547.1"/>
    <property type="molecule type" value="Genomic_DNA"/>
</dbReference>
<evidence type="ECO:0000313" key="1">
    <source>
        <dbReference type="EMBL" id="GAG78547.1"/>
    </source>
</evidence>
<organism evidence="1">
    <name type="scientific">marine sediment metagenome</name>
    <dbReference type="NCBI Taxonomy" id="412755"/>
    <lineage>
        <taxon>unclassified sequences</taxon>
        <taxon>metagenomes</taxon>
        <taxon>ecological metagenomes</taxon>
    </lineage>
</organism>
<gene>
    <name evidence="1" type="ORF">S01H4_23515</name>
</gene>
<dbReference type="AlphaFoldDB" id="X1BBF8"/>